<gene>
    <name evidence="1" type="ORF">BN877_I2233</name>
</gene>
<name>U4PVG2_9HYPH</name>
<dbReference type="EMBL" id="HG518322">
    <property type="protein sequence ID" value="CDI09124.1"/>
    <property type="molecule type" value="Genomic_DNA"/>
</dbReference>
<evidence type="ECO:0000313" key="2">
    <source>
        <dbReference type="Proteomes" id="UP000016944"/>
    </source>
</evidence>
<dbReference type="KEGG" id="rir:BN877_I2233"/>
<dbReference type="Proteomes" id="UP000016944">
    <property type="component" value="Chromosome I"/>
</dbReference>
<dbReference type="AlphaFoldDB" id="U4PVG2"/>
<organism evidence="1 2">
    <name type="scientific">Agrobacterium pusense</name>
    <dbReference type="NCBI Taxonomy" id="648995"/>
    <lineage>
        <taxon>Bacteria</taxon>
        <taxon>Pseudomonadati</taxon>
        <taxon>Pseudomonadota</taxon>
        <taxon>Alphaproteobacteria</taxon>
        <taxon>Hyphomicrobiales</taxon>
        <taxon>Rhizobiaceae</taxon>
        <taxon>Rhizobium/Agrobacterium group</taxon>
        <taxon>Agrobacterium</taxon>
    </lineage>
</organism>
<proteinExistence type="predicted"/>
<sequence>MPTLPRFMQLQWRFSVLLSWAVIALSSYTYRHRIEFDMVQRSQRRFCSRLFERKTCRRRK</sequence>
<accession>U4PVG2</accession>
<protein>
    <submittedName>
        <fullName evidence="1">Uncharacterized protein</fullName>
    </submittedName>
</protein>
<dbReference type="HOGENOM" id="CLU_2938614_0_0_5"/>
<evidence type="ECO:0000313" key="1">
    <source>
        <dbReference type="EMBL" id="CDI09124.1"/>
    </source>
</evidence>
<reference evidence="1 2" key="1">
    <citation type="journal article" date="2013" name="Genome Announc.">
        <title>Complete Genome Sequence of the Sesbania Symbiont and Rice Growth-Promoting Endophyte Rhizobium sp. Strain IRBG74.</title>
        <authorList>
            <person name="Crook M.B."/>
            <person name="Mitra S."/>
            <person name="Ane J.M."/>
            <person name="Sadowsky M.J."/>
            <person name="Gyaneshwar P."/>
        </authorList>
    </citation>
    <scope>NUCLEOTIDE SEQUENCE [LARGE SCALE GENOMIC DNA]</scope>
    <source>
        <strain evidence="1 2">IRBG74</strain>
    </source>
</reference>